<dbReference type="InterPro" id="IPR002937">
    <property type="entry name" value="Amino_oxidase"/>
</dbReference>
<dbReference type="GO" id="GO:0001716">
    <property type="term" value="F:L-amino-acid oxidase activity"/>
    <property type="evidence" value="ECO:0007669"/>
    <property type="project" value="TreeGrafter"/>
</dbReference>
<accession>A0A5N5QIT8</accession>
<sequence>MSKGDPKDIDVDSELKIFHLRAEVTLKRHHDRLRTTLPLPPTNQPLPPLDAKAKYEPALPIRRVAIVGAGVAGLRAAMTLGNWFKVDVYEAAANDRVGGRLYTHQFSKGGQHDYFDVGAMRFPHTPVMKKTFELFKDLGIATGDYLIRDPANFLLFNNIRLKRGEIDWSTDPFKVGEKYGGVIPDEYAGQDPSKLLDLELQLFVDKLVANHEAGLRYLLRFDHFSLRGYLATRGFLPAVINYLETMTMGTGWFDRAFTETVLEELAFKYNGEPINWKFVVGGSSEIITKMRERLNTNENVSINPQHRVTAVKYNPHPGNSTPLTVSGVKRIFGRVEEFQGTYSHVLFAIPHPCLLPIDLSSCQLDSLQRDAIRQLSLSPASKIGMRFKSAWWSDGTSGLRINGGQSSTDRMVRTIVYPSYGGGQSKTLIASYAWTQDSTTLGAMMGPSEEDRLMLQQVVLADLAAVHDLGQEYLKDQLEEMYPWDWATHVNSMGAFRLFGPSQFNEFYPALTRPCAGGTVHFAGDAISTVHGWVAGALESADRAVLQIICSPELSSEEREEKYQEFEDRCHPDLGVDDKDLLIKQIALSQELQFIEFNAPLRSHHKQLPIIGIS</sequence>
<organism evidence="2 3">
    <name type="scientific">Ceratobasidium theobromae</name>
    <dbReference type="NCBI Taxonomy" id="1582974"/>
    <lineage>
        <taxon>Eukaryota</taxon>
        <taxon>Fungi</taxon>
        <taxon>Dikarya</taxon>
        <taxon>Basidiomycota</taxon>
        <taxon>Agaricomycotina</taxon>
        <taxon>Agaricomycetes</taxon>
        <taxon>Cantharellales</taxon>
        <taxon>Ceratobasidiaceae</taxon>
        <taxon>Ceratobasidium</taxon>
    </lineage>
</organism>
<proteinExistence type="predicted"/>
<dbReference type="OrthoDB" id="7777654at2759"/>
<dbReference type="Gene3D" id="1.10.10.1620">
    <property type="match status" value="1"/>
</dbReference>
<dbReference type="Pfam" id="PF01593">
    <property type="entry name" value="Amino_oxidase"/>
    <property type="match status" value="1"/>
</dbReference>
<protein>
    <submittedName>
        <fullName evidence="2">Bifunctional amine oxidase</fullName>
    </submittedName>
</protein>
<dbReference type="InterPro" id="IPR036188">
    <property type="entry name" value="FAD/NAD-bd_sf"/>
</dbReference>
<dbReference type="PANTHER" id="PTHR10742">
    <property type="entry name" value="FLAVIN MONOAMINE OXIDASE"/>
    <property type="match status" value="1"/>
</dbReference>
<dbReference type="Gene3D" id="3.50.50.60">
    <property type="entry name" value="FAD/NAD(P)-binding domain"/>
    <property type="match status" value="1"/>
</dbReference>
<dbReference type="PANTHER" id="PTHR10742:SF342">
    <property type="entry name" value="AMINE OXIDASE"/>
    <property type="match status" value="1"/>
</dbReference>
<name>A0A5N5QIT8_9AGAM</name>
<evidence type="ECO:0000259" key="1">
    <source>
        <dbReference type="Pfam" id="PF01593"/>
    </source>
</evidence>
<dbReference type="AlphaFoldDB" id="A0A5N5QIT8"/>
<keyword evidence="3" id="KW-1185">Reference proteome</keyword>
<dbReference type="Proteomes" id="UP000383932">
    <property type="component" value="Unassembled WGS sequence"/>
</dbReference>
<gene>
    <name evidence="2" type="ORF">CTheo_4873</name>
</gene>
<dbReference type="SUPFAM" id="SSF54373">
    <property type="entry name" value="FAD-linked reductases, C-terminal domain"/>
    <property type="match status" value="1"/>
</dbReference>
<comment type="caution">
    <text evidence="2">The sequence shown here is derived from an EMBL/GenBank/DDBJ whole genome shotgun (WGS) entry which is preliminary data.</text>
</comment>
<dbReference type="GO" id="GO:0009063">
    <property type="term" value="P:amino acid catabolic process"/>
    <property type="evidence" value="ECO:0007669"/>
    <property type="project" value="TreeGrafter"/>
</dbReference>
<dbReference type="EMBL" id="SSOP01000094">
    <property type="protein sequence ID" value="KAB5591665.1"/>
    <property type="molecule type" value="Genomic_DNA"/>
</dbReference>
<evidence type="ECO:0000313" key="3">
    <source>
        <dbReference type="Proteomes" id="UP000383932"/>
    </source>
</evidence>
<dbReference type="InterPro" id="IPR050281">
    <property type="entry name" value="Flavin_monoamine_oxidase"/>
</dbReference>
<evidence type="ECO:0000313" key="2">
    <source>
        <dbReference type="EMBL" id="KAB5591665.1"/>
    </source>
</evidence>
<dbReference type="Gene3D" id="3.90.660.10">
    <property type="match status" value="1"/>
</dbReference>
<feature type="domain" description="Amine oxidase" evidence="1">
    <location>
        <begin position="72"/>
        <end position="548"/>
    </location>
</feature>
<dbReference type="SUPFAM" id="SSF51905">
    <property type="entry name" value="FAD/NAD(P)-binding domain"/>
    <property type="match status" value="1"/>
</dbReference>
<reference evidence="2 3" key="1">
    <citation type="journal article" date="2019" name="Fungal Biol. Biotechnol.">
        <title>Draft genome sequence of fastidious pathogen Ceratobasidium theobromae, which causes vascular-streak dieback in Theobroma cacao.</title>
        <authorList>
            <person name="Ali S.S."/>
            <person name="Asman A."/>
            <person name="Shao J."/>
            <person name="Firmansyah A.P."/>
            <person name="Susilo A.W."/>
            <person name="Rosmana A."/>
            <person name="McMahon P."/>
            <person name="Junaid M."/>
            <person name="Guest D."/>
            <person name="Kheng T.Y."/>
            <person name="Meinhardt L.W."/>
            <person name="Bailey B.A."/>
        </authorList>
    </citation>
    <scope>NUCLEOTIDE SEQUENCE [LARGE SCALE GENOMIC DNA]</scope>
    <source>
        <strain evidence="2 3">CT2</strain>
    </source>
</reference>